<protein>
    <submittedName>
        <fullName evidence="5">GDSL-like Lipase/Acylhydrolase family protein</fullName>
    </submittedName>
</protein>
<name>A0A1A9B995_9ACTN</name>
<dbReference type="SUPFAM" id="SSF52266">
    <property type="entry name" value="SGNH hydrolase"/>
    <property type="match status" value="1"/>
</dbReference>
<dbReference type="AlphaFoldDB" id="A0A1A9B995"/>
<dbReference type="RefSeq" id="WP_091573930.1">
    <property type="nucleotide sequence ID" value="NZ_FLRH01000003.1"/>
</dbReference>
<dbReference type="EMBL" id="FLRH01000003">
    <property type="protein sequence ID" value="SBT66090.1"/>
    <property type="molecule type" value="Genomic_DNA"/>
</dbReference>
<keyword evidence="3" id="KW-0732">Signal</keyword>
<evidence type="ECO:0000259" key="4">
    <source>
        <dbReference type="Pfam" id="PF13472"/>
    </source>
</evidence>
<feature type="disulfide bond" evidence="2">
    <location>
        <begin position="208"/>
        <end position="257"/>
    </location>
</feature>
<feature type="disulfide bond" evidence="2">
    <location>
        <begin position="140"/>
        <end position="153"/>
    </location>
</feature>
<accession>A0A1A9B995</accession>
<dbReference type="Gene3D" id="3.40.50.1110">
    <property type="entry name" value="SGNH hydrolase"/>
    <property type="match status" value="1"/>
</dbReference>
<dbReference type="Pfam" id="PF13472">
    <property type="entry name" value="Lipase_GDSL_2"/>
    <property type="match status" value="1"/>
</dbReference>
<feature type="signal peptide" evidence="3">
    <location>
        <begin position="1"/>
        <end position="35"/>
    </location>
</feature>
<dbReference type="PANTHER" id="PTHR37981">
    <property type="entry name" value="LIPASE 2"/>
    <property type="match status" value="1"/>
</dbReference>
<feature type="active site" description="Nucleophile" evidence="1">
    <location>
        <position position="48"/>
    </location>
</feature>
<reference evidence="6" key="1">
    <citation type="submission" date="2016-06" db="EMBL/GenBank/DDBJ databases">
        <authorList>
            <person name="Varghese N."/>
            <person name="Submissions Spin"/>
        </authorList>
    </citation>
    <scope>NUCLEOTIDE SEQUENCE [LARGE SCALE GENOMIC DNA]</scope>
    <source>
        <strain evidence="6">DSM 45794</strain>
    </source>
</reference>
<dbReference type="Proteomes" id="UP000199558">
    <property type="component" value="Unassembled WGS sequence"/>
</dbReference>
<evidence type="ECO:0000256" key="1">
    <source>
        <dbReference type="PIRSR" id="PIRSR637460-1"/>
    </source>
</evidence>
<feature type="domain" description="SGNH hydrolase-type esterase" evidence="4">
    <location>
        <begin position="44"/>
        <end position="285"/>
    </location>
</feature>
<dbReference type="InterPro" id="IPR037460">
    <property type="entry name" value="SEST-like"/>
</dbReference>
<evidence type="ECO:0000313" key="5">
    <source>
        <dbReference type="EMBL" id="SBT66090.1"/>
    </source>
</evidence>
<evidence type="ECO:0000256" key="2">
    <source>
        <dbReference type="PIRSR" id="PIRSR637460-2"/>
    </source>
</evidence>
<evidence type="ECO:0000313" key="6">
    <source>
        <dbReference type="Proteomes" id="UP000199558"/>
    </source>
</evidence>
<dbReference type="PROSITE" id="PS51318">
    <property type="entry name" value="TAT"/>
    <property type="match status" value="1"/>
</dbReference>
<dbReference type="OrthoDB" id="5503950at2"/>
<dbReference type="InterPro" id="IPR006311">
    <property type="entry name" value="TAT_signal"/>
</dbReference>
<dbReference type="CDD" id="cd01823">
    <property type="entry name" value="SEST_like"/>
    <property type="match status" value="1"/>
</dbReference>
<evidence type="ECO:0000256" key="3">
    <source>
        <dbReference type="SAM" id="SignalP"/>
    </source>
</evidence>
<dbReference type="GO" id="GO:0019433">
    <property type="term" value="P:triglyceride catabolic process"/>
    <property type="evidence" value="ECO:0007669"/>
    <property type="project" value="TreeGrafter"/>
</dbReference>
<sequence>MNRPRLPLRRTAARLAALAAATAGVLLAVAAPANAAVPTGRYVALGDSYTAAPLVPTQVDLNCLRSNRNYPSLVAASAGSSSFADVSCSGATTDDILYGGDGQLGITVPPQLNAVTSTTALVTVQIGGNDIGFSGIISDCAEASVSSPLGSPCKDRFTAGGTDQLRARIAATVPKVTAVLRAVRQAAPSARVVVLGYPAILPDSGYGCWPVVPIAYQDVPYLRGVEKALNSMLADTAAANGASYADVYTPSIGRDACKGSGTRWVEGLIPQNTAAPFHPNARGEQGMATALLAHLN</sequence>
<feature type="disulfide bond" evidence="2">
    <location>
        <begin position="63"/>
        <end position="88"/>
    </location>
</feature>
<feature type="chain" id="PRO_5008383965" evidence="3">
    <location>
        <begin position="36"/>
        <end position="296"/>
    </location>
</feature>
<organism evidence="5 6">
    <name type="scientific">Micromonospora sediminicola</name>
    <dbReference type="NCBI Taxonomy" id="946078"/>
    <lineage>
        <taxon>Bacteria</taxon>
        <taxon>Bacillati</taxon>
        <taxon>Actinomycetota</taxon>
        <taxon>Actinomycetes</taxon>
        <taxon>Micromonosporales</taxon>
        <taxon>Micromonosporaceae</taxon>
        <taxon>Micromonospora</taxon>
    </lineage>
</organism>
<dbReference type="InterPro" id="IPR036514">
    <property type="entry name" value="SGNH_hydro_sf"/>
</dbReference>
<gene>
    <name evidence="5" type="ORF">GA0070622_3107</name>
</gene>
<dbReference type="PANTHER" id="PTHR37981:SF1">
    <property type="entry name" value="SGNH HYDROLASE-TYPE ESTERASE DOMAIN-CONTAINING PROTEIN"/>
    <property type="match status" value="1"/>
</dbReference>
<keyword evidence="5" id="KW-0378">Hydrolase</keyword>
<feature type="active site" evidence="1">
    <location>
        <position position="278"/>
    </location>
</feature>
<dbReference type="InterPro" id="IPR013830">
    <property type="entry name" value="SGNH_hydro"/>
</dbReference>
<keyword evidence="6" id="KW-1185">Reference proteome</keyword>
<proteinExistence type="predicted"/>
<keyword evidence="2" id="KW-1015">Disulfide bond</keyword>
<dbReference type="STRING" id="946078.GA0070622_3107"/>
<dbReference type="GO" id="GO:0004806">
    <property type="term" value="F:triacylglycerol lipase activity"/>
    <property type="evidence" value="ECO:0007669"/>
    <property type="project" value="TreeGrafter"/>
</dbReference>